<gene>
    <name evidence="1" type="ORF">SAMN05192568_1005201</name>
</gene>
<keyword evidence="2" id="KW-1185">Reference proteome</keyword>
<dbReference type="EMBL" id="FOTK01000005">
    <property type="protein sequence ID" value="SFL48278.1"/>
    <property type="molecule type" value="Genomic_DNA"/>
</dbReference>
<sequence length="87" mass="9439">MNRSVGHLHRPFVDVFGDELILCDTGKILAASVIEERSDEGAGILACETAGEKKRGFRPTFGMAHVEKIAADLGVRDARHRYPCAGT</sequence>
<reference evidence="2" key="1">
    <citation type="submission" date="2016-10" db="EMBL/GenBank/DDBJ databases">
        <authorList>
            <person name="Varghese N."/>
            <person name="Submissions S."/>
        </authorList>
    </citation>
    <scope>NUCLEOTIDE SEQUENCE [LARGE SCALE GENOMIC DNA]</scope>
    <source>
        <strain evidence="2">BL36</strain>
    </source>
</reference>
<evidence type="ECO:0000313" key="1">
    <source>
        <dbReference type="EMBL" id="SFL48278.1"/>
    </source>
</evidence>
<protein>
    <submittedName>
        <fullName evidence="1">Uncharacterized protein</fullName>
    </submittedName>
</protein>
<accession>A0A1I4I1G7</accession>
<dbReference type="AlphaFoldDB" id="A0A1I4I1G7"/>
<dbReference type="Proteomes" id="UP000199048">
    <property type="component" value="Unassembled WGS sequence"/>
</dbReference>
<name>A0A1I4I1G7_9HYPH</name>
<organism evidence="1 2">
    <name type="scientific">Methylobacterium pseudosasicola</name>
    <dbReference type="NCBI Taxonomy" id="582667"/>
    <lineage>
        <taxon>Bacteria</taxon>
        <taxon>Pseudomonadati</taxon>
        <taxon>Pseudomonadota</taxon>
        <taxon>Alphaproteobacteria</taxon>
        <taxon>Hyphomicrobiales</taxon>
        <taxon>Methylobacteriaceae</taxon>
        <taxon>Methylobacterium</taxon>
    </lineage>
</organism>
<dbReference type="RefSeq" id="WP_139234060.1">
    <property type="nucleotide sequence ID" value="NZ_FOTK01000005.1"/>
</dbReference>
<proteinExistence type="predicted"/>
<evidence type="ECO:0000313" key="2">
    <source>
        <dbReference type="Proteomes" id="UP000199048"/>
    </source>
</evidence>